<dbReference type="Proteomes" id="UP000461730">
    <property type="component" value="Unassembled WGS sequence"/>
</dbReference>
<proteinExistence type="predicted"/>
<evidence type="ECO:0000313" key="1">
    <source>
        <dbReference type="EMBL" id="MVT07893.1"/>
    </source>
</evidence>
<accession>A0A7K1U0M1</accession>
<sequence>MQTPTEIVRQYLECFEDTDEVKETLQEIIDLALSSDEADDWTADERANRISFCKQTGKFIHAVKQLYKNQNYDKASETFKQGTSIQENLRHGIPGQKRMGIYADMRN</sequence>
<gene>
    <name evidence="1" type="ORF">GO493_06445</name>
</gene>
<dbReference type="RefSeq" id="WP_157305315.1">
    <property type="nucleotide sequence ID" value="NZ_WRXN01000002.1"/>
</dbReference>
<name>A0A7K1U0M1_9BACT</name>
<dbReference type="EMBL" id="WRXN01000002">
    <property type="protein sequence ID" value="MVT07893.1"/>
    <property type="molecule type" value="Genomic_DNA"/>
</dbReference>
<dbReference type="AlphaFoldDB" id="A0A7K1U0M1"/>
<organism evidence="1 2">
    <name type="scientific">Chitinophaga tropicalis</name>
    <dbReference type="NCBI Taxonomy" id="2683588"/>
    <lineage>
        <taxon>Bacteria</taxon>
        <taxon>Pseudomonadati</taxon>
        <taxon>Bacteroidota</taxon>
        <taxon>Chitinophagia</taxon>
        <taxon>Chitinophagales</taxon>
        <taxon>Chitinophagaceae</taxon>
        <taxon>Chitinophaga</taxon>
    </lineage>
</organism>
<keyword evidence="2" id="KW-1185">Reference proteome</keyword>
<protein>
    <submittedName>
        <fullName evidence="1">Uncharacterized protein</fullName>
    </submittedName>
</protein>
<reference evidence="1 2" key="1">
    <citation type="submission" date="2019-12" db="EMBL/GenBank/DDBJ databases">
        <title>Chitinophaga sp. strain ysch24 (GDMCC 1.1355), whole genome shotgun sequence.</title>
        <authorList>
            <person name="Zhang X."/>
        </authorList>
    </citation>
    <scope>NUCLEOTIDE SEQUENCE [LARGE SCALE GENOMIC DNA]</scope>
    <source>
        <strain evidence="2">ysch24</strain>
    </source>
</reference>
<evidence type="ECO:0000313" key="2">
    <source>
        <dbReference type="Proteomes" id="UP000461730"/>
    </source>
</evidence>
<comment type="caution">
    <text evidence="1">The sequence shown here is derived from an EMBL/GenBank/DDBJ whole genome shotgun (WGS) entry which is preliminary data.</text>
</comment>